<dbReference type="RefSeq" id="WP_266068361.1">
    <property type="nucleotide sequence ID" value="NZ_JAPJDA010000004.1"/>
</dbReference>
<dbReference type="Proteomes" id="UP001148482">
    <property type="component" value="Unassembled WGS sequence"/>
</dbReference>
<dbReference type="EMBL" id="JAPJDA010000004">
    <property type="protein sequence ID" value="MCX2837156.1"/>
    <property type="molecule type" value="Genomic_DNA"/>
</dbReference>
<evidence type="ECO:0008006" key="3">
    <source>
        <dbReference type="Google" id="ProtNLM"/>
    </source>
</evidence>
<keyword evidence="2" id="KW-1185">Reference proteome</keyword>
<proteinExistence type="predicted"/>
<accession>A0A9X3HZV5</accession>
<evidence type="ECO:0000313" key="1">
    <source>
        <dbReference type="EMBL" id="MCX2837156.1"/>
    </source>
</evidence>
<name>A0A9X3HZV5_9FLAO</name>
<sequence>MEIFWTRMARITYLEILEGLEKYWTAKEIQNFNSLTKENLFQITSGKILHPVIFPQSHIRKILIHPNVTLFYKINEIKNSVVLITFFNNRMDPETLKKLLNI</sequence>
<reference evidence="1" key="1">
    <citation type="submission" date="2022-11" db="EMBL/GenBank/DDBJ databases">
        <title>Salinimicrobium profundisediminis sp. nov., isolated from deep-sea sediment of the Mariana Trench.</title>
        <authorList>
            <person name="Fu H."/>
        </authorList>
    </citation>
    <scope>NUCLEOTIDE SEQUENCE</scope>
    <source>
        <strain evidence="1">MT39</strain>
    </source>
</reference>
<organism evidence="1 2">
    <name type="scientific">Salinimicrobium profundisediminis</name>
    <dbReference type="NCBI Taxonomy" id="2994553"/>
    <lineage>
        <taxon>Bacteria</taxon>
        <taxon>Pseudomonadati</taxon>
        <taxon>Bacteroidota</taxon>
        <taxon>Flavobacteriia</taxon>
        <taxon>Flavobacteriales</taxon>
        <taxon>Flavobacteriaceae</taxon>
        <taxon>Salinimicrobium</taxon>
    </lineage>
</organism>
<dbReference type="AlphaFoldDB" id="A0A9X3HZV5"/>
<comment type="caution">
    <text evidence="1">The sequence shown here is derived from an EMBL/GenBank/DDBJ whole genome shotgun (WGS) entry which is preliminary data.</text>
</comment>
<protein>
    <recommendedName>
        <fullName evidence="3">Type II toxin-antitoxin system RelE/ParE family toxin</fullName>
    </recommendedName>
</protein>
<evidence type="ECO:0000313" key="2">
    <source>
        <dbReference type="Proteomes" id="UP001148482"/>
    </source>
</evidence>
<gene>
    <name evidence="1" type="ORF">OQ279_03245</name>
</gene>